<dbReference type="AlphaFoldDB" id="A0A099F117"/>
<evidence type="ECO:0000313" key="1">
    <source>
        <dbReference type="EMBL" id="KGJ04134.1"/>
    </source>
</evidence>
<dbReference type="RefSeq" id="WP_036741253.1">
    <property type="nucleotide sequence ID" value="NZ_FOJO01000014.1"/>
</dbReference>
<evidence type="ECO:0000313" key="2">
    <source>
        <dbReference type="EMBL" id="SFA55845.1"/>
    </source>
</evidence>
<name>A0A099F117_9RHOB</name>
<dbReference type="Proteomes" id="UP000182312">
    <property type="component" value="Unassembled WGS sequence"/>
</dbReference>
<keyword evidence="3" id="KW-1185">Reference proteome</keyword>
<dbReference type="Proteomes" id="UP000029846">
    <property type="component" value="Unassembled WGS sequence"/>
</dbReference>
<dbReference type="EMBL" id="JRKN01000014">
    <property type="protein sequence ID" value="KGJ04134.1"/>
    <property type="molecule type" value="Genomic_DNA"/>
</dbReference>
<accession>A0A099F117</accession>
<reference evidence="1 3" key="2">
    <citation type="submission" date="2014-10" db="EMBL/GenBank/DDBJ databases">
        <title>Paracoccus sanguinis sp. nov., isolated from clinical specimens of New York State patients.</title>
        <authorList>
            <person name="Mingle L.A."/>
            <person name="Cole J.A."/>
            <person name="Lapierre P."/>
            <person name="Musser K.A."/>
        </authorList>
    </citation>
    <scope>NUCLEOTIDE SEQUENCE [LARGE SCALE GENOMIC DNA]</scope>
    <source>
        <strain evidence="1 3">JCM 14014</strain>
    </source>
</reference>
<reference evidence="1 3" key="1">
    <citation type="submission" date="2014-09" db="EMBL/GenBank/DDBJ databases">
        <authorList>
            <person name="McGinnis J.M."/>
            <person name="Wolfgang W.J."/>
        </authorList>
    </citation>
    <scope>NUCLEOTIDE SEQUENCE [LARGE SCALE GENOMIC DNA]</scope>
    <source>
        <strain evidence="1 3">JCM 14014</strain>
    </source>
</reference>
<dbReference type="Gene3D" id="3.30.310.50">
    <property type="entry name" value="Alpha-D-phosphohexomutase, C-terminal domain"/>
    <property type="match status" value="1"/>
</dbReference>
<organism evidence="1 3">
    <name type="scientific">Paracoccus halophilus</name>
    <dbReference type="NCBI Taxonomy" id="376733"/>
    <lineage>
        <taxon>Bacteria</taxon>
        <taxon>Pseudomonadati</taxon>
        <taxon>Pseudomonadota</taxon>
        <taxon>Alphaproteobacteria</taxon>
        <taxon>Rhodobacterales</taxon>
        <taxon>Paracoccaceae</taxon>
        <taxon>Paracoccus</taxon>
    </lineage>
</organism>
<proteinExistence type="predicted"/>
<dbReference type="EMBL" id="FOJO01000014">
    <property type="protein sequence ID" value="SFA55845.1"/>
    <property type="molecule type" value="Genomic_DNA"/>
</dbReference>
<protein>
    <submittedName>
        <fullName evidence="1">2,4-dihydroxyhept-2-ene-1,7-dioic acid aldolase</fullName>
    </submittedName>
</protein>
<evidence type="ECO:0000313" key="4">
    <source>
        <dbReference type="Proteomes" id="UP000182312"/>
    </source>
</evidence>
<evidence type="ECO:0000313" key="3">
    <source>
        <dbReference type="Proteomes" id="UP000029846"/>
    </source>
</evidence>
<sequence length="98" mass="11249">MSQTLVTSRCRLATAHGSRYLQQLCKHWAHKFQVEFDAERGRIVLPEDRELLMQAGPDALELQASAPAATLEPFLKVIDSHIIRFAFREELVFDWQPA</sequence>
<dbReference type="STRING" id="376733.SAMN04487972_11443"/>
<dbReference type="eggNOG" id="COG3553">
    <property type="taxonomic scope" value="Bacteria"/>
</dbReference>
<reference evidence="2 4" key="3">
    <citation type="submission" date="2016-10" db="EMBL/GenBank/DDBJ databases">
        <authorList>
            <person name="de Groot N.N."/>
        </authorList>
    </citation>
    <scope>NUCLEOTIDE SEQUENCE [LARGE SCALE GENOMIC DNA]</scope>
    <source>
        <strain evidence="2 4">CGMCC 1.6117</strain>
    </source>
</reference>
<gene>
    <name evidence="1" type="ORF">IT41_11535</name>
    <name evidence="2" type="ORF">SAMN04487972_11443</name>
</gene>
<dbReference type="PIRSF" id="PIRSF028291">
    <property type="entry name" value="UCP028291"/>
    <property type="match status" value="1"/>
</dbReference>
<dbReference type="InterPro" id="IPR014543">
    <property type="entry name" value="UCP028291"/>
</dbReference>
<dbReference type="Pfam" id="PF09981">
    <property type="entry name" value="DUF2218"/>
    <property type="match status" value="1"/>
</dbReference>
<dbReference type="OrthoDB" id="9806511at2"/>